<evidence type="ECO:0000256" key="1">
    <source>
        <dbReference type="ARBA" id="ARBA00004123"/>
    </source>
</evidence>
<dbReference type="Pfam" id="PF16842">
    <property type="entry name" value="RRM_occluded"/>
    <property type="match status" value="1"/>
</dbReference>
<feature type="region of interest" description="Disordered" evidence="10">
    <location>
        <begin position="1002"/>
        <end position="1172"/>
    </location>
</feature>
<evidence type="ECO:0000256" key="4">
    <source>
        <dbReference type="ARBA" id="ARBA00022884"/>
    </source>
</evidence>
<evidence type="ECO:0000256" key="8">
    <source>
        <dbReference type="ARBA" id="ARBA00093627"/>
    </source>
</evidence>
<dbReference type="CDD" id="cd00590">
    <property type="entry name" value="RRM_SF"/>
    <property type="match status" value="1"/>
</dbReference>
<feature type="compositionally biased region" description="Basic and acidic residues" evidence="10">
    <location>
        <begin position="902"/>
        <end position="915"/>
    </location>
</feature>
<protein>
    <recommendedName>
        <fullName evidence="8">U4/U6 snRNA-associated-splicing factor PRP24</fullName>
    </recommendedName>
</protein>
<dbReference type="AlphaFoldDB" id="A0A0C2IN60"/>
<dbReference type="InterPro" id="IPR035979">
    <property type="entry name" value="RBD_domain_sf"/>
</dbReference>
<dbReference type="InterPro" id="IPR034398">
    <property type="entry name" value="Prp24_RRM2"/>
</dbReference>
<dbReference type="GO" id="GO:0005688">
    <property type="term" value="C:U6 snRNP"/>
    <property type="evidence" value="ECO:0007669"/>
    <property type="project" value="UniProtKB-ARBA"/>
</dbReference>
<comment type="caution">
    <text evidence="12">The sequence shown here is derived from an EMBL/GenBank/DDBJ whole genome shotgun (WGS) entry which is preliminary data.</text>
</comment>
<keyword evidence="4 9" id="KW-0694">RNA-binding</keyword>
<feature type="domain" description="RRM" evidence="11">
    <location>
        <begin position="633"/>
        <end position="708"/>
    </location>
</feature>
<comment type="function">
    <text evidence="7">Functions as a recycling factor of the spliceosome, a machinery that forms on each precursor-messenger RNA (pre-mRNA) and catalyzes the removal of introns. Chaperones the re-annealing of U4 and U6 snRNAs (small nuclear RNAs) released from previous rounds of splicing, an initial step in reforming the U4/U6-U5 tri-snRNP (small nuclear ribonucleoprotein) that can reassemble into another spliceosome complex; this step involves binding U6 and facilitating the unwinding of the U6 internal stem loop, followed by base-pairing of U6 to U4.</text>
</comment>
<feature type="region of interest" description="Disordered" evidence="10">
    <location>
        <begin position="876"/>
        <end position="915"/>
    </location>
</feature>
<dbReference type="SUPFAM" id="SSF48452">
    <property type="entry name" value="TPR-like"/>
    <property type="match status" value="1"/>
</dbReference>
<dbReference type="GO" id="GO:0006397">
    <property type="term" value="P:mRNA processing"/>
    <property type="evidence" value="ECO:0007669"/>
    <property type="project" value="UniProtKB-KW"/>
</dbReference>
<feature type="compositionally biased region" description="Polar residues" evidence="10">
    <location>
        <begin position="611"/>
        <end position="624"/>
    </location>
</feature>
<organism evidence="12 13">
    <name type="scientific">Sporothrix brasiliensis 5110</name>
    <dbReference type="NCBI Taxonomy" id="1398154"/>
    <lineage>
        <taxon>Eukaryota</taxon>
        <taxon>Fungi</taxon>
        <taxon>Dikarya</taxon>
        <taxon>Ascomycota</taxon>
        <taxon>Pezizomycotina</taxon>
        <taxon>Sordariomycetes</taxon>
        <taxon>Sordariomycetidae</taxon>
        <taxon>Ophiostomatales</taxon>
        <taxon>Ophiostomataceae</taxon>
        <taxon>Sporothrix</taxon>
    </lineage>
</organism>
<dbReference type="PANTHER" id="PTHR10352">
    <property type="entry name" value="EUKARYOTIC TRANSLATION INITIATION FACTOR 3 SUBUNIT G"/>
    <property type="match status" value="1"/>
</dbReference>
<evidence type="ECO:0000256" key="2">
    <source>
        <dbReference type="ARBA" id="ARBA00022664"/>
    </source>
</evidence>
<keyword evidence="6" id="KW-0539">Nucleus</keyword>
<evidence type="ECO:0000256" key="7">
    <source>
        <dbReference type="ARBA" id="ARBA00093374"/>
    </source>
</evidence>
<dbReference type="FunFam" id="3.30.70.330:FF:000523">
    <property type="entry name" value="Pre-mRNA splicing factor (Prp24), putative"/>
    <property type="match status" value="1"/>
</dbReference>
<feature type="region of interest" description="Disordered" evidence="10">
    <location>
        <begin position="461"/>
        <end position="483"/>
    </location>
</feature>
<keyword evidence="5" id="KW-0508">mRNA splicing</keyword>
<evidence type="ECO:0000313" key="13">
    <source>
        <dbReference type="Proteomes" id="UP000031575"/>
    </source>
</evidence>
<evidence type="ECO:0000259" key="11">
    <source>
        <dbReference type="PROSITE" id="PS50102"/>
    </source>
</evidence>
<feature type="region of interest" description="Disordered" evidence="10">
    <location>
        <begin position="569"/>
        <end position="632"/>
    </location>
</feature>
<evidence type="ECO:0000256" key="5">
    <source>
        <dbReference type="ARBA" id="ARBA00023187"/>
    </source>
</evidence>
<keyword evidence="2" id="KW-0507">mRNA processing</keyword>
<dbReference type="Gene3D" id="3.30.70.330">
    <property type="match status" value="4"/>
</dbReference>
<keyword evidence="3" id="KW-0677">Repeat</keyword>
<dbReference type="PROSITE" id="PS50102">
    <property type="entry name" value="RRM"/>
    <property type="match status" value="3"/>
</dbReference>
<dbReference type="InterPro" id="IPR000504">
    <property type="entry name" value="RRM_dom"/>
</dbReference>
<dbReference type="GeneID" id="63673337"/>
<feature type="compositionally biased region" description="Low complexity" evidence="10">
    <location>
        <begin position="1018"/>
        <end position="1044"/>
    </location>
</feature>
<dbReference type="GO" id="GO:0008380">
    <property type="term" value="P:RNA splicing"/>
    <property type="evidence" value="ECO:0007669"/>
    <property type="project" value="UniProtKB-KW"/>
</dbReference>
<dbReference type="Proteomes" id="UP000031575">
    <property type="component" value="Unassembled WGS sequence"/>
</dbReference>
<name>A0A0C2IN60_9PEZI</name>
<dbReference type="InterPro" id="IPR012677">
    <property type="entry name" value="Nucleotide-bd_a/b_plait_sf"/>
</dbReference>
<evidence type="ECO:0000256" key="3">
    <source>
        <dbReference type="ARBA" id="ARBA00022737"/>
    </source>
</evidence>
<feature type="compositionally biased region" description="Polar residues" evidence="10">
    <location>
        <begin position="1069"/>
        <end position="1093"/>
    </location>
</feature>
<sequence length="1172" mass="129485">MASSPPPAPSPVGEDSWLDYIEQRRRNATGLEQRIRVVELYRAAVNAEPGSIRVWIAYCEYFWALYFECMQRSGSVAAWPQDEQQAACDIFSLDAALHLWSEGHEATKYRLNDSHELWNRWIALERDLLDRTRTVEGVRRITHLYRNRLTIPHAAWDDTSSAFSSFLSEYNPAAYEDTMRAVTEQSRTARAIYEQRDPMEMALRAAIRAGDEEAHREAMSRYLGWEVANTLAERNDKVLAMRVALGLFGRALTSIFQTDDTAWSDLVVFISQLRSELGDGPNRNEELARFLPNSLDVLQRAVQHCPWSGALWVRYIISGEQASLSFSDMERIKHAATNSSLDRDGMAAVVDMYAAWCGYLRRCAIDPNASDEAVDLADSGLVAALEAVQVWGERRFGSAFQGDPNFRLERIMIYHLTEKHGAIDEAREHWEKLAKKELLAHDYSFWLSYYLWEMNLFQSQKGTGRSPTPAPPTRLSRTPTRPASVLSRALHDPQLNWPERIMEIYLQHCNDFESSDVLRGALDDVHNIRKAITQQRKEAAAAQAAAQADAQARTQAGTYVGTGPAASVEAITGHREPERVPEDPTSGVKRKWESNANKEATGPATKRPKSENGSAQSDEQQQYHTLKRDRENTSVFVSNLPVDVTSTKVRQYFREYGHVNNMQLKKEEHGKSMVALIEFRSAEDVQSALIRDGKYFGDSNISVKPATGITLYVTNFPPSADDAFIHQLFDQSGEIFGIRWPSLKYNAHRRFCYVSFRDSESASKATKLNGQLLEGKYKLSVQYSDPSAKKARDGATDEGREVHAKNIPFDADEQVIETLFAKHGAVDRVRLLRNIAGRSRGSAFVVMKTKEEANRAVSELNQVKMGSHILTVEISVPTNSRPSARETSVAAESTASGVAGGDDSHDGSNGDDAKDADKEALRNRTFALLGIPDTVNIARVRALVEPHGHITKLVLRADHGGAIVEFADAVAAGKAQLALEGAQLDQHTLRTGTVAQLFKEKAEVRSDRMDKPAPRPPKAATSSTTPSKKSTVPTAATPTVSATTLMPTRVKRPVLGGKGAKRGVGFTALSASTGAKSNGEPTTINGTSTTASRSEPVPTKKSNAEFRALFLSTGANADKKVEGDNKDDGKGGKEKDHKKGKAKPADIAEEDAKSNNVMNDTKMDVDVAVNGH</sequence>
<dbReference type="Gene3D" id="1.25.40.10">
    <property type="entry name" value="Tetratricopeptide repeat domain"/>
    <property type="match status" value="2"/>
</dbReference>
<dbReference type="CDD" id="cd12296">
    <property type="entry name" value="RRM1_Prp24"/>
    <property type="match status" value="1"/>
</dbReference>
<dbReference type="OrthoDB" id="360390at2759"/>
<evidence type="ECO:0000313" key="12">
    <source>
        <dbReference type="EMBL" id="KIH90471.1"/>
    </source>
</evidence>
<dbReference type="InterPro" id="IPR034397">
    <property type="entry name" value="Prp24_RRM1"/>
</dbReference>
<keyword evidence="13" id="KW-1185">Reference proteome</keyword>
<dbReference type="SMART" id="SM00360">
    <property type="entry name" value="RRM"/>
    <property type="match status" value="4"/>
</dbReference>
<dbReference type="InterPro" id="IPR003107">
    <property type="entry name" value="HAT"/>
</dbReference>
<dbReference type="CDD" id="cd12299">
    <property type="entry name" value="RRM4_Prp24"/>
    <property type="match status" value="1"/>
</dbReference>
<proteinExistence type="predicted"/>
<accession>A0A0C2IN60</accession>
<feature type="compositionally biased region" description="Low complexity" evidence="10">
    <location>
        <begin position="473"/>
        <end position="483"/>
    </location>
</feature>
<dbReference type="InterPro" id="IPR031766">
    <property type="entry name" value="RRM_occluded"/>
</dbReference>
<evidence type="ECO:0000256" key="6">
    <source>
        <dbReference type="ARBA" id="ARBA00023242"/>
    </source>
</evidence>
<dbReference type="InterPro" id="IPR011990">
    <property type="entry name" value="TPR-like_helical_dom_sf"/>
</dbReference>
<feature type="domain" description="RRM" evidence="11">
    <location>
        <begin position="800"/>
        <end position="877"/>
    </location>
</feature>
<dbReference type="SMART" id="SM00386">
    <property type="entry name" value="HAT"/>
    <property type="match status" value="2"/>
</dbReference>
<dbReference type="EMBL" id="AWTV01000008">
    <property type="protein sequence ID" value="KIH90471.1"/>
    <property type="molecule type" value="Genomic_DNA"/>
</dbReference>
<dbReference type="HOGENOM" id="CLU_003925_2_0_1"/>
<evidence type="ECO:0000256" key="10">
    <source>
        <dbReference type="SAM" id="MobiDB-lite"/>
    </source>
</evidence>
<dbReference type="GO" id="GO:0003723">
    <property type="term" value="F:RNA binding"/>
    <property type="evidence" value="ECO:0007669"/>
    <property type="project" value="UniProtKB-UniRule"/>
</dbReference>
<dbReference type="SUPFAM" id="SSF54928">
    <property type="entry name" value="RNA-binding domain, RBD"/>
    <property type="match status" value="2"/>
</dbReference>
<feature type="compositionally biased region" description="Basic and acidic residues" evidence="10">
    <location>
        <begin position="572"/>
        <end position="582"/>
    </location>
</feature>
<reference evidence="12 13" key="1">
    <citation type="journal article" date="2014" name="BMC Genomics">
        <title>Comparative genomics of the major fungal agents of human and animal Sporotrichosis: Sporothrix schenckii and Sporothrix brasiliensis.</title>
        <authorList>
            <person name="Teixeira M.M."/>
            <person name="de Almeida L.G."/>
            <person name="Kubitschek-Barreira P."/>
            <person name="Alves F.L."/>
            <person name="Kioshima E.S."/>
            <person name="Abadio A.K."/>
            <person name="Fernandes L."/>
            <person name="Derengowski L.S."/>
            <person name="Ferreira K.S."/>
            <person name="Souza R.C."/>
            <person name="Ruiz J.C."/>
            <person name="de Andrade N.C."/>
            <person name="Paes H.C."/>
            <person name="Nicola A.M."/>
            <person name="Albuquerque P."/>
            <person name="Gerber A.L."/>
            <person name="Martins V.P."/>
            <person name="Peconick L.D."/>
            <person name="Neto A.V."/>
            <person name="Chaucanez C.B."/>
            <person name="Silva P.A."/>
            <person name="Cunha O.L."/>
            <person name="de Oliveira F.F."/>
            <person name="dos Santos T.C."/>
            <person name="Barros A.L."/>
            <person name="Soares M.A."/>
            <person name="de Oliveira L.M."/>
            <person name="Marini M.M."/>
            <person name="Villalobos-Duno H."/>
            <person name="Cunha M.M."/>
            <person name="de Hoog S."/>
            <person name="da Silveira J.F."/>
            <person name="Henrissat B."/>
            <person name="Nino-Vega G.A."/>
            <person name="Cisalpino P.S."/>
            <person name="Mora-Montes H.M."/>
            <person name="Almeida S.R."/>
            <person name="Stajich J.E."/>
            <person name="Lopes-Bezerra L.M."/>
            <person name="Vasconcelos A.T."/>
            <person name="Felipe M.S."/>
        </authorList>
    </citation>
    <scope>NUCLEOTIDE SEQUENCE [LARGE SCALE GENOMIC DNA]</scope>
    <source>
        <strain evidence="12 13">5110</strain>
    </source>
</reference>
<gene>
    <name evidence="12" type="ORF">SPBR_00096</name>
</gene>
<feature type="domain" description="RRM" evidence="11">
    <location>
        <begin position="709"/>
        <end position="786"/>
    </location>
</feature>
<dbReference type="Pfam" id="PF00076">
    <property type="entry name" value="RRM_1"/>
    <property type="match status" value="3"/>
</dbReference>
<dbReference type="RefSeq" id="XP_040618481.1">
    <property type="nucleotide sequence ID" value="XM_040758416.1"/>
</dbReference>
<evidence type="ECO:0000256" key="9">
    <source>
        <dbReference type="PROSITE-ProRule" id="PRU00176"/>
    </source>
</evidence>
<dbReference type="FunFam" id="3.30.70.330:FF:000365">
    <property type="entry name" value="U4/U6 snRNA-associated-splicing factor PRP24"/>
    <property type="match status" value="1"/>
</dbReference>
<dbReference type="CDD" id="cd12297">
    <property type="entry name" value="RRM2_Prp24"/>
    <property type="match status" value="1"/>
</dbReference>
<dbReference type="VEuPathDB" id="FungiDB:SPBR_00096"/>
<feature type="compositionally biased region" description="Basic and acidic residues" evidence="10">
    <location>
        <begin position="1002"/>
        <end position="1013"/>
    </location>
</feature>
<feature type="compositionally biased region" description="Polar residues" evidence="10">
    <location>
        <begin position="876"/>
        <end position="896"/>
    </location>
</feature>
<feature type="compositionally biased region" description="Basic and acidic residues" evidence="10">
    <location>
        <begin position="1117"/>
        <end position="1153"/>
    </location>
</feature>
<comment type="subcellular location">
    <subcellularLocation>
        <location evidence="1">Nucleus</location>
    </subcellularLocation>
</comment>